<dbReference type="GO" id="GO:0005829">
    <property type="term" value="C:cytosol"/>
    <property type="evidence" value="ECO:0007669"/>
    <property type="project" value="TreeGrafter"/>
</dbReference>
<evidence type="ECO:0000256" key="9">
    <source>
        <dbReference type="ARBA" id="ARBA00023010"/>
    </source>
</evidence>
<name>A0A9D7DYU9_9PROT</name>
<dbReference type="SMART" id="SM00957">
    <property type="entry name" value="SecA_DEAD"/>
    <property type="match status" value="1"/>
</dbReference>
<dbReference type="PROSITE" id="PS01312">
    <property type="entry name" value="SECA"/>
    <property type="match status" value="1"/>
</dbReference>
<dbReference type="InterPro" id="IPR036670">
    <property type="entry name" value="SecA_X-link_sf"/>
</dbReference>
<dbReference type="PANTHER" id="PTHR30612:SF0">
    <property type="entry name" value="CHLOROPLAST PROTEIN-TRANSPORTING ATPASE"/>
    <property type="match status" value="1"/>
</dbReference>
<dbReference type="SUPFAM" id="SSF52540">
    <property type="entry name" value="P-loop containing nucleoside triphosphate hydrolases"/>
    <property type="match status" value="2"/>
</dbReference>
<dbReference type="GO" id="GO:0005524">
    <property type="term" value="F:ATP binding"/>
    <property type="evidence" value="ECO:0007669"/>
    <property type="project" value="UniProtKB-KW"/>
</dbReference>
<evidence type="ECO:0000259" key="12">
    <source>
        <dbReference type="PROSITE" id="PS51194"/>
    </source>
</evidence>
<keyword evidence="5" id="KW-0547">Nucleotide-binding</keyword>
<dbReference type="AlphaFoldDB" id="A0A9D7DYU9"/>
<keyword evidence="3" id="KW-0963">Cytoplasm</keyword>
<evidence type="ECO:0000259" key="13">
    <source>
        <dbReference type="PROSITE" id="PS51196"/>
    </source>
</evidence>
<evidence type="ECO:0000256" key="7">
    <source>
        <dbReference type="ARBA" id="ARBA00022927"/>
    </source>
</evidence>
<dbReference type="SMART" id="SM00958">
    <property type="entry name" value="SecA_PP_bind"/>
    <property type="match status" value="1"/>
</dbReference>
<reference evidence="14" key="1">
    <citation type="submission" date="2020-10" db="EMBL/GenBank/DDBJ databases">
        <title>Connecting structure to function with the recovery of over 1000 high-quality activated sludge metagenome-assembled genomes encoding full-length rRNA genes using long-read sequencing.</title>
        <authorList>
            <person name="Singleton C.M."/>
            <person name="Petriglieri F."/>
            <person name="Kristensen J.M."/>
            <person name="Kirkegaard R.H."/>
            <person name="Michaelsen T.Y."/>
            <person name="Andersen M.H."/>
            <person name="Karst S.M."/>
            <person name="Dueholm M.S."/>
            <person name="Nielsen P.H."/>
            <person name="Albertsen M."/>
        </authorList>
    </citation>
    <scope>NUCLEOTIDE SEQUENCE</scope>
    <source>
        <strain evidence="14">Bjer_18-Q3-R1-45_BAT3C.347</strain>
    </source>
</reference>
<keyword evidence="4" id="KW-0997">Cell inner membrane</keyword>
<dbReference type="Proteomes" id="UP000807785">
    <property type="component" value="Unassembled WGS sequence"/>
</dbReference>
<dbReference type="Gene3D" id="3.40.50.300">
    <property type="entry name" value="P-loop containing nucleotide triphosphate hydrolases"/>
    <property type="match status" value="2"/>
</dbReference>
<keyword evidence="10" id="KW-0472">Membrane</keyword>
<sequence>MNQAAIHWSDLPIPGLACGAYPERRASPRANAIELPLACRLAWDRLRALDDRRRNASFVRCVHAELATLREMPAEAREADVVALRHALRREGLAARRAAQAIAHAALACEQTFGHGLYDTQIIAARIVLDNRLAEMATGEGKTLAVAVAAAAAALAGIPVHVITANDYLVARDAETLQAFYARLGLTVGAVTQPLEVAPRRAAYAQDITYCTAKELVFDYLRDGVSLERDPLRWRIRQIVGAGADLPVLRGLCMAIVDEADSILIDEARVPFVLSKPTGNAQQRDYLAQSLVLAAELRDCVHFLVDGGSKSVRLTAAGHAHLDQRTAALGALWHNRMHRDEAIVMALSALHLYRCERHYLVRDDKIVIIDETTGRVAPGRAWSRGLHQLIELKESCEPSAPLVTAAQITYQRFFPRFMRLGGVSGTLRESRAELSGLYGLSVRKVPLRRPSRRRVLPTRLFPDHASLWTAVAERAAGLQAAGRAVLIGTDSVADAHQLSERLTQAGLAHSVLSARQDGDEAGVVARAGEPGQITVATNMAGRGTDIPLGDGVAGRGGLHVLSCQLNASRRIDRQLAGRCARQGEPGSVETWLSSQTPLLQTSLRHMPAGWLLRLPGRVVRALAYLQQRSEERSQAIQRRRLMEHDRQTDRQLSFGGPVE</sequence>
<comment type="caution">
    <text evidence="14">The sequence shown here is derived from an EMBL/GenBank/DDBJ whole genome shotgun (WGS) entry which is preliminary data.</text>
</comment>
<dbReference type="GO" id="GO:0031522">
    <property type="term" value="C:cell envelope Sec protein transport complex"/>
    <property type="evidence" value="ECO:0007669"/>
    <property type="project" value="TreeGrafter"/>
</dbReference>
<keyword evidence="6" id="KW-0067">ATP-binding</keyword>
<evidence type="ECO:0000256" key="3">
    <source>
        <dbReference type="ARBA" id="ARBA00022490"/>
    </source>
</evidence>
<evidence type="ECO:0000256" key="4">
    <source>
        <dbReference type="ARBA" id="ARBA00022519"/>
    </source>
</evidence>
<organism evidence="14 15">
    <name type="scientific">Candidatus Methylophosphatis roskildensis</name>
    <dbReference type="NCBI Taxonomy" id="2899263"/>
    <lineage>
        <taxon>Bacteria</taxon>
        <taxon>Pseudomonadati</taxon>
        <taxon>Pseudomonadota</taxon>
        <taxon>Betaproteobacteria</taxon>
        <taxon>Nitrosomonadales</taxon>
        <taxon>Sterolibacteriaceae</taxon>
        <taxon>Candidatus Methylophosphatis</taxon>
    </lineage>
</organism>
<protein>
    <recommendedName>
        <fullName evidence="16">Protein translocase subunit SecA</fullName>
    </recommendedName>
</protein>
<dbReference type="Pfam" id="PF21090">
    <property type="entry name" value="P-loop_SecA"/>
    <property type="match status" value="2"/>
</dbReference>
<evidence type="ECO:0000256" key="2">
    <source>
        <dbReference type="ARBA" id="ARBA00022475"/>
    </source>
</evidence>
<dbReference type="GO" id="GO:0005886">
    <property type="term" value="C:plasma membrane"/>
    <property type="evidence" value="ECO:0007669"/>
    <property type="project" value="TreeGrafter"/>
</dbReference>
<keyword evidence="7" id="KW-0653">Protein transport</keyword>
<keyword evidence="1" id="KW-0813">Transport</keyword>
<evidence type="ECO:0000256" key="1">
    <source>
        <dbReference type="ARBA" id="ARBA00022448"/>
    </source>
</evidence>
<dbReference type="Pfam" id="PF07517">
    <property type="entry name" value="SecA_DEAD"/>
    <property type="match status" value="1"/>
</dbReference>
<dbReference type="GO" id="GO:0006886">
    <property type="term" value="P:intracellular protein transport"/>
    <property type="evidence" value="ECO:0007669"/>
    <property type="project" value="InterPro"/>
</dbReference>
<evidence type="ECO:0008006" key="16">
    <source>
        <dbReference type="Google" id="ProtNLM"/>
    </source>
</evidence>
<dbReference type="InterPro" id="IPR000185">
    <property type="entry name" value="SecA"/>
</dbReference>
<evidence type="ECO:0000256" key="8">
    <source>
        <dbReference type="ARBA" id="ARBA00022967"/>
    </source>
</evidence>
<dbReference type="InterPro" id="IPR014018">
    <property type="entry name" value="SecA_motor_DEAD"/>
</dbReference>
<dbReference type="InterPro" id="IPR027417">
    <property type="entry name" value="P-loop_NTPase"/>
</dbReference>
<dbReference type="GO" id="GO:0043952">
    <property type="term" value="P:protein transport by the Sec complex"/>
    <property type="evidence" value="ECO:0007669"/>
    <property type="project" value="TreeGrafter"/>
</dbReference>
<dbReference type="InterPro" id="IPR020937">
    <property type="entry name" value="SecA_CS"/>
</dbReference>
<dbReference type="EMBL" id="JADJEV010000003">
    <property type="protein sequence ID" value="MBK6973393.1"/>
    <property type="molecule type" value="Genomic_DNA"/>
</dbReference>
<dbReference type="Gene3D" id="3.90.1440.10">
    <property type="entry name" value="SecA, preprotein cross-linking domain"/>
    <property type="match status" value="1"/>
</dbReference>
<feature type="domain" description="Helicase ATP-binding" evidence="11">
    <location>
        <begin position="123"/>
        <end position="297"/>
    </location>
</feature>
<dbReference type="PROSITE" id="PS51194">
    <property type="entry name" value="HELICASE_CTER"/>
    <property type="match status" value="1"/>
</dbReference>
<dbReference type="PANTHER" id="PTHR30612">
    <property type="entry name" value="SECA INNER MEMBRANE COMPONENT OF SEC PROTEIN SECRETION SYSTEM"/>
    <property type="match status" value="1"/>
</dbReference>
<evidence type="ECO:0000256" key="10">
    <source>
        <dbReference type="ARBA" id="ARBA00023136"/>
    </source>
</evidence>
<dbReference type="Pfam" id="PF01043">
    <property type="entry name" value="SecA_PP_bind"/>
    <property type="match status" value="1"/>
</dbReference>
<accession>A0A9D7DYU9</accession>
<evidence type="ECO:0000313" key="15">
    <source>
        <dbReference type="Proteomes" id="UP000807785"/>
    </source>
</evidence>
<dbReference type="InterPro" id="IPR011115">
    <property type="entry name" value="SecA_DEAD"/>
</dbReference>
<evidence type="ECO:0000259" key="11">
    <source>
        <dbReference type="PROSITE" id="PS51192"/>
    </source>
</evidence>
<evidence type="ECO:0000313" key="14">
    <source>
        <dbReference type="EMBL" id="MBK6973393.1"/>
    </source>
</evidence>
<dbReference type="InterPro" id="IPR001650">
    <property type="entry name" value="Helicase_C-like"/>
</dbReference>
<keyword evidence="9" id="KW-0811">Translocation</keyword>
<dbReference type="InterPro" id="IPR014001">
    <property type="entry name" value="Helicase_ATP-bd"/>
</dbReference>
<dbReference type="GO" id="GO:0006605">
    <property type="term" value="P:protein targeting"/>
    <property type="evidence" value="ECO:0007669"/>
    <property type="project" value="InterPro"/>
</dbReference>
<dbReference type="SUPFAM" id="SSF81767">
    <property type="entry name" value="Pre-protein crosslinking domain of SecA"/>
    <property type="match status" value="1"/>
</dbReference>
<feature type="domain" description="Helicase C-terminal" evidence="12">
    <location>
        <begin position="477"/>
        <end position="647"/>
    </location>
</feature>
<evidence type="ECO:0000256" key="6">
    <source>
        <dbReference type="ARBA" id="ARBA00022840"/>
    </source>
</evidence>
<evidence type="ECO:0000256" key="5">
    <source>
        <dbReference type="ARBA" id="ARBA00022741"/>
    </source>
</evidence>
<dbReference type="InterPro" id="IPR011130">
    <property type="entry name" value="SecA_preprotein_X-link_dom"/>
</dbReference>
<dbReference type="PROSITE" id="PS51192">
    <property type="entry name" value="HELICASE_ATP_BIND_1"/>
    <property type="match status" value="1"/>
</dbReference>
<feature type="domain" description="SecA family profile" evidence="13">
    <location>
        <begin position="34"/>
        <end position="634"/>
    </location>
</feature>
<proteinExistence type="predicted"/>
<keyword evidence="2" id="KW-1003">Cell membrane</keyword>
<dbReference type="PROSITE" id="PS51196">
    <property type="entry name" value="SECA_MOTOR_DEAD"/>
    <property type="match status" value="1"/>
</dbReference>
<dbReference type="PRINTS" id="PR00906">
    <property type="entry name" value="SECA"/>
</dbReference>
<keyword evidence="8" id="KW-1278">Translocase</keyword>
<dbReference type="InterPro" id="IPR044722">
    <property type="entry name" value="SecA_SF2_C"/>
</dbReference>
<dbReference type="GO" id="GO:0017038">
    <property type="term" value="P:protein import"/>
    <property type="evidence" value="ECO:0007669"/>
    <property type="project" value="InterPro"/>
</dbReference>
<gene>
    <name evidence="14" type="ORF">IPH26_10765</name>
</gene>